<keyword evidence="3" id="KW-0328">Glycosyltransferase</keyword>
<dbReference type="AlphaFoldDB" id="A0A9D1SHE6"/>
<keyword evidence="3" id="KW-0808">Transferase</keyword>
<dbReference type="Gene3D" id="3.30.930.10">
    <property type="entry name" value="Bira Bifunctional Protein, Domain 2"/>
    <property type="match status" value="1"/>
</dbReference>
<keyword evidence="1" id="KW-0028">Amino-acid biosynthesis</keyword>
<gene>
    <name evidence="3" type="ORF">IAB05_01670</name>
</gene>
<evidence type="ECO:0000313" key="4">
    <source>
        <dbReference type="Proteomes" id="UP000824094"/>
    </source>
</evidence>
<organism evidence="3 4">
    <name type="scientific">Candidatus Stercoripulliclostridium merdigallinarum</name>
    <dbReference type="NCBI Taxonomy" id="2840951"/>
    <lineage>
        <taxon>Bacteria</taxon>
        <taxon>Bacillati</taxon>
        <taxon>Bacillota</taxon>
        <taxon>Clostridia</taxon>
        <taxon>Eubacteriales</taxon>
        <taxon>Candidatus Stercoripulliclostridium</taxon>
    </lineage>
</organism>
<dbReference type="GO" id="GO:0140096">
    <property type="term" value="F:catalytic activity, acting on a protein"/>
    <property type="evidence" value="ECO:0007669"/>
    <property type="project" value="UniProtKB-ARBA"/>
</dbReference>
<proteinExistence type="predicted"/>
<name>A0A9D1SHE6_9FIRM</name>
<evidence type="ECO:0000256" key="1">
    <source>
        <dbReference type="ARBA" id="ARBA00023102"/>
    </source>
</evidence>
<dbReference type="GO" id="GO:0006427">
    <property type="term" value="P:histidyl-tRNA aminoacylation"/>
    <property type="evidence" value="ECO:0007669"/>
    <property type="project" value="TreeGrafter"/>
</dbReference>
<dbReference type="InterPro" id="IPR004516">
    <property type="entry name" value="HisRS/HisZ"/>
</dbReference>
<dbReference type="PANTHER" id="PTHR43707">
    <property type="entry name" value="HISTIDYL-TRNA SYNTHETASE"/>
    <property type="match status" value="1"/>
</dbReference>
<dbReference type="GO" id="GO:0016757">
    <property type="term" value="F:glycosyltransferase activity"/>
    <property type="evidence" value="ECO:0007669"/>
    <property type="project" value="UniProtKB-KW"/>
</dbReference>
<sequence>MAVNTDFKGMLEDLYSSYGYEKYRMAGFEEYSLYLENKNFLTSDKMITFNDLDGRLMALKPDVTLSIVKNALPGTGVGKYYYTESVYRPNKASDAFRELTQTGLEALGAVDEVTVTEAVELALKSLELAGAEYVLALSDVRFTEGLIHAIGKGEEVKEQLREIIAKKSVGEIKPLAEKYDLTDRDVEALQAIITLPAEPGKALFVADKFAFGKEANAAIDELKALINAFSGTRYADKLQIDFSITGNTGYYNGVLFSGYILGVADAVLKGGRYDKLADIAGAGKGAIGFALYTDEIIEK</sequence>
<comment type="caution">
    <text evidence="3">The sequence shown here is derived from an EMBL/GenBank/DDBJ whole genome shotgun (WGS) entry which is preliminary data.</text>
</comment>
<dbReference type="GO" id="GO:0004821">
    <property type="term" value="F:histidine-tRNA ligase activity"/>
    <property type="evidence" value="ECO:0007669"/>
    <property type="project" value="TreeGrafter"/>
</dbReference>
<evidence type="ECO:0000259" key="2">
    <source>
        <dbReference type="Pfam" id="PF13393"/>
    </source>
</evidence>
<evidence type="ECO:0000313" key="3">
    <source>
        <dbReference type="EMBL" id="HIU60080.1"/>
    </source>
</evidence>
<dbReference type="Pfam" id="PF13393">
    <property type="entry name" value="tRNA-synt_His"/>
    <property type="match status" value="1"/>
</dbReference>
<keyword evidence="1" id="KW-0368">Histidine biosynthesis</keyword>
<reference evidence="3" key="1">
    <citation type="submission" date="2020-10" db="EMBL/GenBank/DDBJ databases">
        <authorList>
            <person name="Gilroy R."/>
        </authorList>
    </citation>
    <scope>NUCLEOTIDE SEQUENCE</scope>
    <source>
        <strain evidence="3">18911</strain>
    </source>
</reference>
<feature type="non-terminal residue" evidence="3">
    <location>
        <position position="299"/>
    </location>
</feature>
<dbReference type="Proteomes" id="UP000824094">
    <property type="component" value="Unassembled WGS sequence"/>
</dbReference>
<reference evidence="3" key="2">
    <citation type="journal article" date="2021" name="PeerJ">
        <title>Extensive microbial diversity within the chicken gut microbiome revealed by metagenomics and culture.</title>
        <authorList>
            <person name="Gilroy R."/>
            <person name="Ravi A."/>
            <person name="Getino M."/>
            <person name="Pursley I."/>
            <person name="Horton D.L."/>
            <person name="Alikhan N.F."/>
            <person name="Baker D."/>
            <person name="Gharbi K."/>
            <person name="Hall N."/>
            <person name="Watson M."/>
            <person name="Adriaenssens E.M."/>
            <person name="Foster-Nyarko E."/>
            <person name="Jarju S."/>
            <person name="Secka A."/>
            <person name="Antonio M."/>
            <person name="Oren A."/>
            <person name="Chaudhuri R.R."/>
            <person name="La Ragione R."/>
            <person name="Hildebrand F."/>
            <person name="Pallen M.J."/>
        </authorList>
    </citation>
    <scope>NUCLEOTIDE SEQUENCE</scope>
    <source>
        <strain evidence="3">18911</strain>
    </source>
</reference>
<dbReference type="InterPro" id="IPR045864">
    <property type="entry name" value="aa-tRNA-synth_II/BPL/LPL"/>
</dbReference>
<dbReference type="InterPro" id="IPR041715">
    <property type="entry name" value="HisRS-like_core"/>
</dbReference>
<dbReference type="EMBL" id="DVNF01000055">
    <property type="protein sequence ID" value="HIU60080.1"/>
    <property type="molecule type" value="Genomic_DNA"/>
</dbReference>
<dbReference type="GO" id="GO:0000105">
    <property type="term" value="P:L-histidine biosynthetic process"/>
    <property type="evidence" value="ECO:0007669"/>
    <property type="project" value="UniProtKB-KW"/>
</dbReference>
<dbReference type="GO" id="GO:0005737">
    <property type="term" value="C:cytoplasm"/>
    <property type="evidence" value="ECO:0007669"/>
    <property type="project" value="InterPro"/>
</dbReference>
<feature type="domain" description="Class II Histidinyl-tRNA synthetase (HisRS)-like catalytic core" evidence="2">
    <location>
        <begin position="9"/>
        <end position="296"/>
    </location>
</feature>
<protein>
    <submittedName>
        <fullName evidence="3">ATP phosphoribosyltransferase regulatory subunit</fullName>
    </submittedName>
</protein>
<dbReference type="SUPFAM" id="SSF55681">
    <property type="entry name" value="Class II aaRS and biotin synthetases"/>
    <property type="match status" value="1"/>
</dbReference>
<accession>A0A9D1SHE6</accession>
<dbReference type="PANTHER" id="PTHR43707:SF6">
    <property type="entry name" value="ATP PHOSPHORIBOSYLTRANSFERASE REGULATORY SUBUNIT"/>
    <property type="match status" value="1"/>
</dbReference>